<dbReference type="InterPro" id="IPR056789">
    <property type="entry name" value="LRR_R13L1-DRL21"/>
</dbReference>
<evidence type="ECO:0000256" key="2">
    <source>
        <dbReference type="ARBA" id="ARBA00022737"/>
    </source>
</evidence>
<dbReference type="InterPro" id="IPR027417">
    <property type="entry name" value="P-loop_NTPase"/>
</dbReference>
<comment type="caution">
    <text evidence="6">The sequence shown here is derived from an EMBL/GenBank/DDBJ whole genome shotgun (WGS) entry which is preliminary data.</text>
</comment>
<dbReference type="InterPro" id="IPR058192">
    <property type="entry name" value="WHD_ROQ1-like"/>
</dbReference>
<dbReference type="Gene3D" id="3.40.50.10140">
    <property type="entry name" value="Toll/interleukin-1 receptor homology (TIR) domain"/>
    <property type="match status" value="1"/>
</dbReference>
<dbReference type="GO" id="GO:0007165">
    <property type="term" value="P:signal transduction"/>
    <property type="evidence" value="ECO:0007669"/>
    <property type="project" value="InterPro"/>
</dbReference>
<dbReference type="FunFam" id="3.40.50.10140:FF:000007">
    <property type="entry name" value="Disease resistance protein (TIR-NBS-LRR class)"/>
    <property type="match status" value="1"/>
</dbReference>
<dbReference type="Gene3D" id="3.80.10.10">
    <property type="entry name" value="Ribonuclease Inhibitor"/>
    <property type="match status" value="1"/>
</dbReference>
<dbReference type="InterPro" id="IPR042197">
    <property type="entry name" value="Apaf_helical"/>
</dbReference>
<dbReference type="AlphaFoldDB" id="A0AAV0S115"/>
<keyword evidence="7" id="KW-1185">Reference proteome</keyword>
<protein>
    <recommendedName>
        <fullName evidence="5">TIR domain-containing protein</fullName>
    </recommendedName>
</protein>
<dbReference type="Gene3D" id="1.10.8.430">
    <property type="entry name" value="Helical domain of apoptotic protease-activating factors"/>
    <property type="match status" value="1"/>
</dbReference>
<evidence type="ECO:0000313" key="7">
    <source>
        <dbReference type="Proteomes" id="UP001154282"/>
    </source>
</evidence>
<dbReference type="PRINTS" id="PR00364">
    <property type="entry name" value="DISEASERSIST"/>
</dbReference>
<feature type="domain" description="TIR" evidence="5">
    <location>
        <begin position="55"/>
        <end position="217"/>
    </location>
</feature>
<dbReference type="Pfam" id="PF00931">
    <property type="entry name" value="NB-ARC"/>
    <property type="match status" value="1"/>
</dbReference>
<dbReference type="Proteomes" id="UP001154282">
    <property type="component" value="Unassembled WGS sequence"/>
</dbReference>
<evidence type="ECO:0000259" key="5">
    <source>
        <dbReference type="PROSITE" id="PS50104"/>
    </source>
</evidence>
<dbReference type="InterPro" id="IPR044974">
    <property type="entry name" value="Disease_R_plants"/>
</dbReference>
<keyword evidence="2" id="KW-0677">Repeat</keyword>
<dbReference type="SUPFAM" id="SSF52540">
    <property type="entry name" value="P-loop containing nucleoside triphosphate hydrolases"/>
    <property type="match status" value="1"/>
</dbReference>
<reference evidence="6" key="1">
    <citation type="submission" date="2022-08" db="EMBL/GenBank/DDBJ databases">
        <authorList>
            <person name="Gutierrez-Valencia J."/>
        </authorList>
    </citation>
    <scope>NUCLEOTIDE SEQUENCE</scope>
</reference>
<dbReference type="SMART" id="SM00255">
    <property type="entry name" value="TIR"/>
    <property type="match status" value="1"/>
</dbReference>
<keyword evidence="4" id="KW-0520">NAD</keyword>
<dbReference type="Pfam" id="PF25019">
    <property type="entry name" value="LRR_R13L1-DRL21"/>
    <property type="match status" value="1"/>
</dbReference>
<dbReference type="PROSITE" id="PS50104">
    <property type="entry name" value="TIR"/>
    <property type="match status" value="1"/>
</dbReference>
<dbReference type="SUPFAM" id="SSF52058">
    <property type="entry name" value="L domain-like"/>
    <property type="match status" value="1"/>
</dbReference>
<evidence type="ECO:0000256" key="1">
    <source>
        <dbReference type="ARBA" id="ARBA00022614"/>
    </source>
</evidence>
<keyword evidence="1" id="KW-0433">Leucine-rich repeat</keyword>
<dbReference type="InterPro" id="IPR000157">
    <property type="entry name" value="TIR_dom"/>
</dbReference>
<dbReference type="InterPro" id="IPR035897">
    <property type="entry name" value="Toll_tir_struct_dom_sf"/>
</dbReference>
<dbReference type="InterPro" id="IPR036390">
    <property type="entry name" value="WH_DNA-bd_sf"/>
</dbReference>
<dbReference type="EMBL" id="CAMGYJ010000011">
    <property type="protein sequence ID" value="CAI0626664.1"/>
    <property type="molecule type" value="Genomic_DNA"/>
</dbReference>
<evidence type="ECO:0000256" key="3">
    <source>
        <dbReference type="ARBA" id="ARBA00022821"/>
    </source>
</evidence>
<proteinExistence type="predicted"/>
<evidence type="ECO:0000313" key="6">
    <source>
        <dbReference type="EMBL" id="CAI0626664.1"/>
    </source>
</evidence>
<dbReference type="Gene3D" id="3.40.50.300">
    <property type="entry name" value="P-loop containing nucleotide triphosphate hydrolases"/>
    <property type="match status" value="1"/>
</dbReference>
<gene>
    <name evidence="6" type="ORF">LITE_LOCUS50951</name>
</gene>
<dbReference type="SUPFAM" id="SSF46785">
    <property type="entry name" value="Winged helix' DNA-binding domain"/>
    <property type="match status" value="1"/>
</dbReference>
<keyword evidence="3" id="KW-0611">Plant defense</keyword>
<dbReference type="Pfam" id="PF23282">
    <property type="entry name" value="WHD_ROQ1"/>
    <property type="match status" value="1"/>
</dbReference>
<evidence type="ECO:0000256" key="4">
    <source>
        <dbReference type="ARBA" id="ARBA00023027"/>
    </source>
</evidence>
<dbReference type="Pfam" id="PF01582">
    <property type="entry name" value="TIR"/>
    <property type="match status" value="1"/>
</dbReference>
<accession>A0AAV0S115</accession>
<dbReference type="InterPro" id="IPR002182">
    <property type="entry name" value="NB-ARC"/>
</dbReference>
<dbReference type="GO" id="GO:0043531">
    <property type="term" value="F:ADP binding"/>
    <property type="evidence" value="ECO:0007669"/>
    <property type="project" value="InterPro"/>
</dbReference>
<organism evidence="6 7">
    <name type="scientific">Linum tenue</name>
    <dbReference type="NCBI Taxonomy" id="586396"/>
    <lineage>
        <taxon>Eukaryota</taxon>
        <taxon>Viridiplantae</taxon>
        <taxon>Streptophyta</taxon>
        <taxon>Embryophyta</taxon>
        <taxon>Tracheophyta</taxon>
        <taxon>Spermatophyta</taxon>
        <taxon>Magnoliopsida</taxon>
        <taxon>eudicotyledons</taxon>
        <taxon>Gunneridae</taxon>
        <taxon>Pentapetalae</taxon>
        <taxon>rosids</taxon>
        <taxon>fabids</taxon>
        <taxon>Malpighiales</taxon>
        <taxon>Linaceae</taxon>
        <taxon>Linum</taxon>
    </lineage>
</organism>
<dbReference type="PANTHER" id="PTHR11017:SF570">
    <property type="entry name" value="DISEASE RESISTANCE PROTEIN (TIR-NBS CLASS)-RELATED"/>
    <property type="match status" value="1"/>
</dbReference>
<sequence>MTNQTHFINVPLPLLQPSSHSFNCCLAQFHSLEHFATTDYLSSSSSDFMSALPIGEYEVFLSFRGPDVRTTFADHLYSCLARSRIRTFRDEEELRKGETIAPSLIQAIRESKIHIPILSQSYASSRWCLQELVQMVKCLKREKGHVILPIFYFIDPRDVRHQEGPFKEAFELHSQKFDPETIREWKDVLQEVGQMKGWHVTELDGQGAIVDQVLHQVELHLRSNYTLVTDELVGIDSHVEEVMKLLDVDFISRKIVGIHGMSGIGKTTIAKAVYNKVCSRFDRCCFLENVGDILSKYNGAVELQNKMISSILRQEHKVGNTSEGVSVIKDRVCRLKTLIILDDADERFEFDQILGKLCDFSSKSRFIITTRNTRVLKFLQEYKFYEPREMSYDNALKLFSKFAFGGVNHPPEDQVDISKQFVKLAAGLPLALKVFGSLLFREHKRFWEEKLAEMKAIPPTSEQVQKRLKISYDELTRNEKQIFLDIACFFLGEKKRLPFYMWSSCNIYPESGISTLVHRSLLKVDEKKGFWMHDRIRDLGRAIVREEDIDRRGNRSRIWSQEDAVDIIHSREGTDRVEMLRVEMAEDATFTRKELKKLSRLRYLAVRNGGLSGDFGEILPNVRWLQLHYDGPIPTNFNTKEVVILDLENCHVEDNWTGWKAAHKLKVLNLKPYQGTLSWISLLTNLAEVKLVDCNNCVTLPPLGNLPSLERLELVGFPSVRKVGPEFLGIATSSSSSSSSSSTTFAFPKLTHLTMDRFREWNEWEEWDSNHDHRVMPCIAALSFDYCKRLAKLPDQLVQKKTVLSLQICGGALNFAYGNPDDGWSGEEWEKVKHIPSTDMGTCDMYESTMHYDSWEGQAYNGTGFWQ</sequence>
<dbReference type="SUPFAM" id="SSF52200">
    <property type="entry name" value="Toll/Interleukin receptor TIR domain"/>
    <property type="match status" value="1"/>
</dbReference>
<dbReference type="InterPro" id="IPR032675">
    <property type="entry name" value="LRR_dom_sf"/>
</dbReference>
<name>A0AAV0S115_9ROSI</name>
<dbReference type="GO" id="GO:0006952">
    <property type="term" value="P:defense response"/>
    <property type="evidence" value="ECO:0007669"/>
    <property type="project" value="UniProtKB-KW"/>
</dbReference>
<dbReference type="PANTHER" id="PTHR11017">
    <property type="entry name" value="LEUCINE-RICH REPEAT-CONTAINING PROTEIN"/>
    <property type="match status" value="1"/>
</dbReference>